<dbReference type="SUPFAM" id="SSF88659">
    <property type="entry name" value="Sigma3 and sigma4 domains of RNA polymerase sigma factors"/>
    <property type="match status" value="1"/>
</dbReference>
<dbReference type="GO" id="GO:0006352">
    <property type="term" value="P:DNA-templated transcription initiation"/>
    <property type="evidence" value="ECO:0007669"/>
    <property type="project" value="InterPro"/>
</dbReference>
<dbReference type="InterPro" id="IPR014325">
    <property type="entry name" value="RNA_pol_sigma-E_actinobac"/>
</dbReference>
<feature type="domain" description="RNA polymerase sigma-70 region 2" evidence="6">
    <location>
        <begin position="12"/>
        <end position="65"/>
    </location>
</feature>
<dbReference type="NCBIfam" id="TIGR02937">
    <property type="entry name" value="sigma70-ECF"/>
    <property type="match status" value="1"/>
</dbReference>
<dbReference type="InterPro" id="IPR013249">
    <property type="entry name" value="RNA_pol_sigma70_r4_t2"/>
</dbReference>
<keyword evidence="5" id="KW-0804">Transcription</keyword>
<dbReference type="Pfam" id="PF08281">
    <property type="entry name" value="Sigma70_r4_2"/>
    <property type="match status" value="1"/>
</dbReference>
<keyword evidence="4" id="KW-0238">DNA-binding</keyword>
<dbReference type="GO" id="GO:0016987">
    <property type="term" value="F:sigma factor activity"/>
    <property type="evidence" value="ECO:0007669"/>
    <property type="project" value="UniProtKB-KW"/>
</dbReference>
<dbReference type="InterPro" id="IPR014284">
    <property type="entry name" value="RNA_pol_sigma-70_dom"/>
</dbReference>
<evidence type="ECO:0000256" key="2">
    <source>
        <dbReference type="ARBA" id="ARBA00023015"/>
    </source>
</evidence>
<evidence type="ECO:0000313" key="8">
    <source>
        <dbReference type="EMBL" id="CAB4733428.1"/>
    </source>
</evidence>
<feature type="domain" description="RNA polymerase sigma factor 70 region 4 type 2" evidence="7">
    <location>
        <begin position="95"/>
        <end position="147"/>
    </location>
</feature>
<evidence type="ECO:0000259" key="6">
    <source>
        <dbReference type="Pfam" id="PF04542"/>
    </source>
</evidence>
<proteinExistence type="inferred from homology"/>
<dbReference type="InterPro" id="IPR007627">
    <property type="entry name" value="RNA_pol_sigma70_r2"/>
</dbReference>
<dbReference type="InterPro" id="IPR013324">
    <property type="entry name" value="RNA_pol_sigma_r3/r4-like"/>
</dbReference>
<dbReference type="CDD" id="cd06171">
    <property type="entry name" value="Sigma70_r4"/>
    <property type="match status" value="1"/>
</dbReference>
<comment type="similarity">
    <text evidence="1">Belongs to the sigma-70 factor family. ECF subfamily.</text>
</comment>
<dbReference type="InterPro" id="IPR036388">
    <property type="entry name" value="WH-like_DNA-bd_sf"/>
</dbReference>
<dbReference type="NCBIfam" id="TIGR02983">
    <property type="entry name" value="SigE-fam_strep"/>
    <property type="match status" value="1"/>
</dbReference>
<keyword evidence="2" id="KW-0805">Transcription regulation</keyword>
<protein>
    <submittedName>
        <fullName evidence="8">Unannotated protein</fullName>
    </submittedName>
</protein>
<dbReference type="PANTHER" id="PTHR43133">
    <property type="entry name" value="RNA POLYMERASE ECF-TYPE SIGMA FACTO"/>
    <property type="match status" value="1"/>
</dbReference>
<evidence type="ECO:0000256" key="4">
    <source>
        <dbReference type="ARBA" id="ARBA00023125"/>
    </source>
</evidence>
<dbReference type="SUPFAM" id="SSF88946">
    <property type="entry name" value="Sigma2 domain of RNA polymerase sigma factors"/>
    <property type="match status" value="1"/>
</dbReference>
<dbReference type="AlphaFoldDB" id="A0A6J6SFF7"/>
<dbReference type="EMBL" id="CAEZXR010000437">
    <property type="protein sequence ID" value="CAB4733428.1"/>
    <property type="molecule type" value="Genomic_DNA"/>
</dbReference>
<dbReference type="Gene3D" id="1.10.10.10">
    <property type="entry name" value="Winged helix-like DNA-binding domain superfamily/Winged helix DNA-binding domain"/>
    <property type="match status" value="1"/>
</dbReference>
<dbReference type="GO" id="GO:0003677">
    <property type="term" value="F:DNA binding"/>
    <property type="evidence" value="ECO:0007669"/>
    <property type="project" value="UniProtKB-KW"/>
</dbReference>
<reference evidence="8" key="1">
    <citation type="submission" date="2020-05" db="EMBL/GenBank/DDBJ databases">
        <authorList>
            <person name="Chiriac C."/>
            <person name="Salcher M."/>
            <person name="Ghai R."/>
            <person name="Kavagutti S V."/>
        </authorList>
    </citation>
    <scope>NUCLEOTIDE SEQUENCE</scope>
</reference>
<name>A0A6J6SFF7_9ZZZZ</name>
<dbReference type="InterPro" id="IPR039425">
    <property type="entry name" value="RNA_pol_sigma-70-like"/>
</dbReference>
<gene>
    <name evidence="8" type="ORF">UFOPK2579_02723</name>
</gene>
<evidence type="ECO:0000256" key="5">
    <source>
        <dbReference type="ARBA" id="ARBA00023163"/>
    </source>
</evidence>
<accession>A0A6J6SFF7</accession>
<evidence type="ECO:0000256" key="3">
    <source>
        <dbReference type="ARBA" id="ARBA00023082"/>
    </source>
</evidence>
<evidence type="ECO:0000256" key="1">
    <source>
        <dbReference type="ARBA" id="ARBA00010641"/>
    </source>
</evidence>
<dbReference type="Gene3D" id="1.10.1740.10">
    <property type="match status" value="1"/>
</dbReference>
<evidence type="ECO:0000259" key="7">
    <source>
        <dbReference type="Pfam" id="PF08281"/>
    </source>
</evidence>
<dbReference type="InterPro" id="IPR013325">
    <property type="entry name" value="RNA_pol_sigma_r2"/>
</dbReference>
<dbReference type="Pfam" id="PF04542">
    <property type="entry name" value="Sigma70_r2"/>
    <property type="match status" value="1"/>
</dbReference>
<keyword evidence="3" id="KW-0731">Sigma factor</keyword>
<organism evidence="8">
    <name type="scientific">freshwater metagenome</name>
    <dbReference type="NCBI Taxonomy" id="449393"/>
    <lineage>
        <taxon>unclassified sequences</taxon>
        <taxon>metagenomes</taxon>
        <taxon>ecological metagenomes</taxon>
    </lineage>
</organism>
<sequence length="163" mass="18584">MDFATFYDVAWPRVLRTTYAVCGERQRAEDAAQTAFAQAYAVWSRVQRADDPMAYVRRIAVNAALAQGRLAFRRRELSRDVLPERAHEDDPLAHDEVWQAVRDLPPRQRAVIVLRYYDDLSERQIADVLRCRPGTVKSQASAALATLRVRLEEPALRGDHHGA</sequence>
<dbReference type="PANTHER" id="PTHR43133:SF50">
    <property type="entry name" value="ECF RNA POLYMERASE SIGMA FACTOR SIGM"/>
    <property type="match status" value="1"/>
</dbReference>